<dbReference type="InterPro" id="IPR052171">
    <property type="entry name" value="NHEJ_LigD"/>
</dbReference>
<evidence type="ECO:0000313" key="25">
    <source>
        <dbReference type="Proteomes" id="UP000626844"/>
    </source>
</evidence>
<evidence type="ECO:0000256" key="1">
    <source>
        <dbReference type="ARBA" id="ARBA00001936"/>
    </source>
</evidence>
<evidence type="ECO:0000256" key="19">
    <source>
        <dbReference type="ARBA" id="ARBA00029943"/>
    </source>
</evidence>
<gene>
    <name evidence="24" type="ORF">IC621_08830</name>
</gene>
<evidence type="ECO:0000256" key="3">
    <source>
        <dbReference type="ARBA" id="ARBA00022598"/>
    </source>
</evidence>
<dbReference type="GO" id="GO:0004527">
    <property type="term" value="F:exonuclease activity"/>
    <property type="evidence" value="ECO:0007669"/>
    <property type="project" value="UniProtKB-KW"/>
</dbReference>
<evidence type="ECO:0000256" key="11">
    <source>
        <dbReference type="ARBA" id="ARBA00022839"/>
    </source>
</evidence>
<name>A0A926NHX6_9BACI</name>
<keyword evidence="17" id="KW-0464">Manganese</keyword>
<dbReference type="NCBIfam" id="TIGR02779">
    <property type="entry name" value="NHEJ_ligase_lig"/>
    <property type="match status" value="1"/>
</dbReference>
<dbReference type="GO" id="GO:0003677">
    <property type="term" value="F:DNA binding"/>
    <property type="evidence" value="ECO:0007669"/>
    <property type="project" value="UniProtKB-KW"/>
</dbReference>
<dbReference type="GO" id="GO:0046872">
    <property type="term" value="F:metal ion binding"/>
    <property type="evidence" value="ECO:0007669"/>
    <property type="project" value="UniProtKB-KW"/>
</dbReference>
<dbReference type="GO" id="GO:0006281">
    <property type="term" value="P:DNA repair"/>
    <property type="evidence" value="ECO:0007669"/>
    <property type="project" value="UniProtKB-KW"/>
</dbReference>
<keyword evidence="12" id="KW-0067">ATP-binding</keyword>
<dbReference type="GO" id="GO:0006310">
    <property type="term" value="P:DNA recombination"/>
    <property type="evidence" value="ECO:0007669"/>
    <property type="project" value="UniProtKB-KW"/>
</dbReference>
<evidence type="ECO:0000256" key="2">
    <source>
        <dbReference type="ARBA" id="ARBA00012727"/>
    </source>
</evidence>
<evidence type="ECO:0000256" key="22">
    <source>
        <dbReference type="ARBA" id="ARBA00049990"/>
    </source>
</evidence>
<keyword evidence="14" id="KW-0238">DNA-binding</keyword>
<keyword evidence="3 24" id="KW-0436">Ligase</keyword>
<comment type="similarity">
    <text evidence="21">In the C-terminal section; belongs to the ATP-dependent DNA ligase family.</text>
</comment>
<dbReference type="EMBL" id="JACXAI010000008">
    <property type="protein sequence ID" value="MBD1380333.1"/>
    <property type="molecule type" value="Genomic_DNA"/>
</dbReference>
<keyword evidence="25" id="KW-1185">Reference proteome</keyword>
<keyword evidence="5" id="KW-0548">Nucleotidyltransferase</keyword>
<dbReference type="Gene3D" id="3.30.470.30">
    <property type="entry name" value="DNA ligase/mRNA capping enzyme"/>
    <property type="match status" value="1"/>
</dbReference>
<keyword evidence="4" id="KW-0808">Transferase</keyword>
<evidence type="ECO:0000256" key="10">
    <source>
        <dbReference type="ARBA" id="ARBA00022801"/>
    </source>
</evidence>
<dbReference type="InterPro" id="IPR014143">
    <property type="entry name" value="NHEJ_ligase_prk"/>
</dbReference>
<keyword evidence="15" id="KW-0233">DNA recombination</keyword>
<dbReference type="PANTHER" id="PTHR42705:SF2">
    <property type="entry name" value="BIFUNCTIONAL NON-HOMOLOGOUS END JOINING PROTEIN LIGD"/>
    <property type="match status" value="1"/>
</dbReference>
<comment type="cofactor">
    <cofactor evidence="1">
        <name>Mn(2+)</name>
        <dbReference type="ChEBI" id="CHEBI:29035"/>
    </cofactor>
</comment>
<keyword evidence="16" id="KW-0234">DNA repair</keyword>
<dbReference type="PROSITE" id="PS00333">
    <property type="entry name" value="DNA_LIGASE_A2"/>
    <property type="match status" value="1"/>
</dbReference>
<evidence type="ECO:0000256" key="20">
    <source>
        <dbReference type="ARBA" id="ARBA00034003"/>
    </source>
</evidence>
<dbReference type="NCBIfam" id="TIGR02778">
    <property type="entry name" value="ligD_pol"/>
    <property type="match status" value="1"/>
</dbReference>
<evidence type="ECO:0000256" key="21">
    <source>
        <dbReference type="ARBA" id="ARBA00049981"/>
    </source>
</evidence>
<protein>
    <recommendedName>
        <fullName evidence="2">DNA ligase (ATP)</fullName>
        <ecNumber evidence="2">6.5.1.1</ecNumber>
    </recommendedName>
    <alternativeName>
        <fullName evidence="19">NHEJ DNA polymerase</fullName>
    </alternativeName>
</protein>
<comment type="caution">
    <text evidence="24">The sequence shown here is derived from an EMBL/GenBank/DDBJ whole genome shotgun (WGS) entry which is preliminary data.</text>
</comment>
<dbReference type="GO" id="GO:0003887">
    <property type="term" value="F:DNA-directed DNA polymerase activity"/>
    <property type="evidence" value="ECO:0007669"/>
    <property type="project" value="UniProtKB-KW"/>
</dbReference>
<sequence>MKPMLPTLSSSIPTGDNWVYEVKYDGFRAILSIQAHFIRLISRSGKDLSGQFPEIIAFLTERLEELRPYIPLTLDGELVSLASPIKADFEHIQVRGRMKLQEKIKQDAGNRPCQFLAFDLLTINGNEISQKGFDERKSALRELMINLKFPLEISPSKHHLIQYVPSSNDSDRLWKAVKEDDGEGVVAKKRNSSWESGARSRNWLKIKNYKHGCFFITSYDKKNGYFKAAVYKNQKIEHIGVFAHGISSEEKAALLTIMKQNKITETVSEISMNPAICVELKYIGIYKGQLREPSFVSFRFDVGSEECTWEKLHIQTIPIHEEVKITHPEKPLWKNPAINKEVFIHYLLKTSPLFLPFLKNKVLTVIRYPHGVIEGEAFYQKNCPEYAPSFIQTHMEEGINYIVCNDLSTLTWLGNQLAIEYHLPFQTIASSKPSEIVFDLDPPSRDHFPLAIKAALEFKKLFEQFHIKAFPKLSGNKGIQLHIPLKGDRLTYEDTRKFTEFMATYLVSAHPEDFTVERLKRNRGNKLYLDYLQHAQGKTIIAPYSPRGVKGATVAAPLYWEEVNKELSPTHFTIPLMNKRIEKSECPFHTYFTDPQDEKIQAILAFLEKQ</sequence>
<dbReference type="Proteomes" id="UP000626844">
    <property type="component" value="Unassembled WGS sequence"/>
</dbReference>
<dbReference type="EC" id="6.5.1.1" evidence="2"/>
<dbReference type="InterPro" id="IPR014145">
    <property type="entry name" value="LigD_pol_dom"/>
</dbReference>
<keyword evidence="11" id="KW-0269">Exonuclease</keyword>
<evidence type="ECO:0000256" key="6">
    <source>
        <dbReference type="ARBA" id="ARBA00022722"/>
    </source>
</evidence>
<dbReference type="Pfam" id="PF01068">
    <property type="entry name" value="DNA_ligase_A_M"/>
    <property type="match status" value="1"/>
</dbReference>
<evidence type="ECO:0000256" key="4">
    <source>
        <dbReference type="ARBA" id="ARBA00022679"/>
    </source>
</evidence>
<dbReference type="RefSeq" id="WP_191157854.1">
    <property type="nucleotide sequence ID" value="NZ_JACXAI010000008.1"/>
</dbReference>
<dbReference type="NCBIfam" id="TIGR02776">
    <property type="entry name" value="NHEJ_ligase_prk"/>
    <property type="match status" value="1"/>
</dbReference>
<keyword evidence="10" id="KW-0378">Hydrolase</keyword>
<evidence type="ECO:0000256" key="13">
    <source>
        <dbReference type="ARBA" id="ARBA00022932"/>
    </source>
</evidence>
<dbReference type="InterPro" id="IPR016059">
    <property type="entry name" value="DNA_ligase_ATP-dep_CS"/>
</dbReference>
<comment type="catalytic activity">
    <reaction evidence="20">
        <text>ATP + (deoxyribonucleotide)n-3'-hydroxyl + 5'-phospho-(deoxyribonucleotide)m = (deoxyribonucleotide)n+m + AMP + diphosphate.</text>
        <dbReference type="EC" id="6.5.1.1"/>
    </reaction>
</comment>
<evidence type="ECO:0000256" key="18">
    <source>
        <dbReference type="ARBA" id="ARBA00023268"/>
    </source>
</evidence>
<dbReference type="SUPFAM" id="SSF56091">
    <property type="entry name" value="DNA ligase/mRNA capping enzyme, catalytic domain"/>
    <property type="match status" value="1"/>
</dbReference>
<dbReference type="NCBIfam" id="NF007211">
    <property type="entry name" value="PRK09633.1"/>
    <property type="match status" value="1"/>
</dbReference>
<keyword evidence="7" id="KW-0479">Metal-binding</keyword>
<dbReference type="GO" id="GO:0003910">
    <property type="term" value="F:DNA ligase (ATP) activity"/>
    <property type="evidence" value="ECO:0007669"/>
    <property type="project" value="UniProtKB-EC"/>
</dbReference>
<evidence type="ECO:0000256" key="17">
    <source>
        <dbReference type="ARBA" id="ARBA00023211"/>
    </source>
</evidence>
<feature type="domain" description="ATP-dependent DNA ligase family profile" evidence="23">
    <location>
        <begin position="115"/>
        <end position="248"/>
    </location>
</feature>
<reference evidence="24" key="1">
    <citation type="submission" date="2020-09" db="EMBL/GenBank/DDBJ databases">
        <title>A novel bacterium of genus Bacillus, isolated from South China Sea.</title>
        <authorList>
            <person name="Huang H."/>
            <person name="Mo K."/>
            <person name="Hu Y."/>
        </authorList>
    </citation>
    <scope>NUCLEOTIDE SEQUENCE</scope>
    <source>
        <strain evidence="24">IB182487</strain>
    </source>
</reference>
<evidence type="ECO:0000256" key="16">
    <source>
        <dbReference type="ARBA" id="ARBA00023204"/>
    </source>
</evidence>
<keyword evidence="13" id="KW-0239">DNA-directed DNA polymerase</keyword>
<keyword evidence="9" id="KW-0227">DNA damage</keyword>
<evidence type="ECO:0000256" key="8">
    <source>
        <dbReference type="ARBA" id="ARBA00022741"/>
    </source>
</evidence>
<keyword evidence="6" id="KW-0540">Nuclease</keyword>
<evidence type="ECO:0000256" key="15">
    <source>
        <dbReference type="ARBA" id="ARBA00023172"/>
    </source>
</evidence>
<dbReference type="PROSITE" id="PS50160">
    <property type="entry name" value="DNA_LIGASE_A3"/>
    <property type="match status" value="1"/>
</dbReference>
<organism evidence="24 25">
    <name type="scientific">Metabacillus arenae</name>
    <dbReference type="NCBI Taxonomy" id="2771434"/>
    <lineage>
        <taxon>Bacteria</taxon>
        <taxon>Bacillati</taxon>
        <taxon>Bacillota</taxon>
        <taxon>Bacilli</taxon>
        <taxon>Bacillales</taxon>
        <taxon>Bacillaceae</taxon>
        <taxon>Metabacillus</taxon>
    </lineage>
</organism>
<evidence type="ECO:0000256" key="9">
    <source>
        <dbReference type="ARBA" id="ARBA00022763"/>
    </source>
</evidence>
<evidence type="ECO:0000313" key="24">
    <source>
        <dbReference type="EMBL" id="MBD1380333.1"/>
    </source>
</evidence>
<evidence type="ECO:0000256" key="14">
    <source>
        <dbReference type="ARBA" id="ARBA00023125"/>
    </source>
</evidence>
<dbReference type="AlphaFoldDB" id="A0A926NHX6"/>
<dbReference type="Gene3D" id="3.90.920.10">
    <property type="entry name" value="DNA primase, PRIM domain"/>
    <property type="match status" value="1"/>
</dbReference>
<dbReference type="PANTHER" id="PTHR42705">
    <property type="entry name" value="BIFUNCTIONAL NON-HOMOLOGOUS END JOINING PROTEIN LIGD"/>
    <property type="match status" value="1"/>
</dbReference>
<dbReference type="GO" id="GO:0005524">
    <property type="term" value="F:ATP binding"/>
    <property type="evidence" value="ECO:0007669"/>
    <property type="project" value="UniProtKB-KW"/>
</dbReference>
<keyword evidence="8" id="KW-0547">Nucleotide-binding</keyword>
<proteinExistence type="inferred from homology"/>
<dbReference type="InterPro" id="IPR014146">
    <property type="entry name" value="LigD_ligase_dom"/>
</dbReference>
<accession>A0A926NHX6</accession>
<evidence type="ECO:0000256" key="12">
    <source>
        <dbReference type="ARBA" id="ARBA00022840"/>
    </source>
</evidence>
<evidence type="ECO:0000256" key="5">
    <source>
        <dbReference type="ARBA" id="ARBA00022695"/>
    </source>
</evidence>
<dbReference type="CDD" id="cd07906">
    <property type="entry name" value="Adenylation_DNA_ligase_LigD_LigC"/>
    <property type="match status" value="1"/>
</dbReference>
<evidence type="ECO:0000259" key="23">
    <source>
        <dbReference type="PROSITE" id="PS50160"/>
    </source>
</evidence>
<dbReference type="Pfam" id="PF21686">
    <property type="entry name" value="LigD_Prim-Pol"/>
    <property type="match status" value="1"/>
</dbReference>
<evidence type="ECO:0000256" key="7">
    <source>
        <dbReference type="ARBA" id="ARBA00022723"/>
    </source>
</evidence>
<dbReference type="InterPro" id="IPR012310">
    <property type="entry name" value="DNA_ligase_ATP-dep_cent"/>
</dbReference>
<keyword evidence="18" id="KW-0511">Multifunctional enzyme</keyword>
<comment type="similarity">
    <text evidence="22">In the N-terminal section; belongs to the LigD polymerase family.</text>
</comment>